<dbReference type="InterPro" id="IPR029056">
    <property type="entry name" value="Ribokinase-like"/>
</dbReference>
<dbReference type="GO" id="GO:0005829">
    <property type="term" value="C:cytosol"/>
    <property type="evidence" value="ECO:0007669"/>
    <property type="project" value="TreeGrafter"/>
</dbReference>
<sequence length="316" mass="35343">MNQTAILTITGSDGTGESGLQADVRTITALGCHAVSAITTITIQNTLGIQCFYDIPCDIVAAQIEAIVNDVQPTVIKIGMIRSVEMLNVIVNTIVKYKPKHVVFDPVISSFLKEKLMSRDVISQIRSCLLPLCSVIIIQHSENDLLLGECSFPNVYFIEDIKRHGVRNVFTSAVAVYLQKGKSNEEAFQLARKYVEQSMVSPSPLNGRSLELFHEFIHLVHQNYQTNSDVAFYANCMNVSARYLAQVCKRVVSKSPKAIIDDYIVDQLSKSLTAETSKTIQQLAYEFGFSNQAHFSKFFHKIKGISPSEYRKLQHE</sequence>
<evidence type="ECO:0000256" key="4">
    <source>
        <dbReference type="ARBA" id="ARBA00023125"/>
    </source>
</evidence>
<dbReference type="GO" id="GO:0008902">
    <property type="term" value="F:hydroxymethylpyrimidine kinase activity"/>
    <property type="evidence" value="ECO:0007669"/>
    <property type="project" value="UniProtKB-EC"/>
</dbReference>
<keyword evidence="7" id="KW-0418">Kinase</keyword>
<dbReference type="GO" id="GO:0009228">
    <property type="term" value="P:thiamine biosynthetic process"/>
    <property type="evidence" value="ECO:0007669"/>
    <property type="project" value="InterPro"/>
</dbReference>
<comment type="caution">
    <text evidence="7">The sequence shown here is derived from an EMBL/GenBank/DDBJ whole genome shotgun (WGS) entry which is preliminary data.</text>
</comment>
<comment type="pathway">
    <text evidence="1">Cofactor biosynthesis; thiamine diphosphate biosynthesis.</text>
</comment>
<name>A0AAW4NIF5_9BACT</name>
<dbReference type="CDD" id="cd01169">
    <property type="entry name" value="HMPP_kinase"/>
    <property type="match status" value="1"/>
</dbReference>
<dbReference type="InterPro" id="IPR009057">
    <property type="entry name" value="Homeodomain-like_sf"/>
</dbReference>
<keyword evidence="4" id="KW-0238">DNA-binding</keyword>
<dbReference type="PRINTS" id="PR00032">
    <property type="entry name" value="HTHARAC"/>
</dbReference>
<organism evidence="7 8">
    <name type="scientific">Segatella salivae</name>
    <dbReference type="NCBI Taxonomy" id="228604"/>
    <lineage>
        <taxon>Bacteria</taxon>
        <taxon>Pseudomonadati</taxon>
        <taxon>Bacteroidota</taxon>
        <taxon>Bacteroidia</taxon>
        <taxon>Bacteroidales</taxon>
        <taxon>Prevotellaceae</taxon>
        <taxon>Segatella</taxon>
    </lineage>
</organism>
<evidence type="ECO:0000313" key="8">
    <source>
        <dbReference type="Proteomes" id="UP001196873"/>
    </source>
</evidence>
<dbReference type="InterPro" id="IPR018060">
    <property type="entry name" value="HTH_AraC"/>
</dbReference>
<dbReference type="PROSITE" id="PS01124">
    <property type="entry name" value="HTH_ARAC_FAMILY_2"/>
    <property type="match status" value="1"/>
</dbReference>
<dbReference type="SUPFAM" id="SSF53613">
    <property type="entry name" value="Ribokinase-like"/>
    <property type="match status" value="1"/>
</dbReference>
<feature type="domain" description="HTH araC/xylS-type" evidence="6">
    <location>
        <begin position="214"/>
        <end position="313"/>
    </location>
</feature>
<dbReference type="GeneID" id="78498079"/>
<accession>A0AAW4NIF5</accession>
<reference evidence="7" key="1">
    <citation type="submission" date="2021-07" db="EMBL/GenBank/DDBJ databases">
        <title>Genomic diversity and antimicrobial resistance of Prevotella spp. isolated from chronic lung disease airways.</title>
        <authorList>
            <person name="Webb K.A."/>
            <person name="Olagoke O.S."/>
            <person name="Baird T."/>
            <person name="Neill J."/>
            <person name="Pham A."/>
            <person name="Wells T.J."/>
            <person name="Ramsay K.A."/>
            <person name="Bell S.C."/>
            <person name="Sarovich D.S."/>
            <person name="Price E.P."/>
        </authorList>
    </citation>
    <scope>NUCLEOTIDE SEQUENCE</scope>
    <source>
        <strain evidence="7">SCHI0047.S.3</strain>
    </source>
</reference>
<keyword evidence="7" id="KW-0808">Transferase</keyword>
<dbReference type="GO" id="GO:0008972">
    <property type="term" value="F:phosphomethylpyrimidine kinase activity"/>
    <property type="evidence" value="ECO:0007669"/>
    <property type="project" value="InterPro"/>
</dbReference>
<dbReference type="GO" id="GO:0003700">
    <property type="term" value="F:DNA-binding transcription factor activity"/>
    <property type="evidence" value="ECO:0007669"/>
    <property type="project" value="InterPro"/>
</dbReference>
<evidence type="ECO:0000259" key="6">
    <source>
        <dbReference type="PROSITE" id="PS01124"/>
    </source>
</evidence>
<dbReference type="InterPro" id="IPR013749">
    <property type="entry name" value="PM/HMP-P_kinase-1"/>
</dbReference>
<evidence type="ECO:0000313" key="7">
    <source>
        <dbReference type="EMBL" id="MBW4864626.1"/>
    </source>
</evidence>
<dbReference type="SMART" id="SM00342">
    <property type="entry name" value="HTH_ARAC"/>
    <property type="match status" value="1"/>
</dbReference>
<gene>
    <name evidence="7" type="ORF">KZY68_01040</name>
</gene>
<keyword evidence="3" id="KW-0805">Transcription regulation</keyword>
<dbReference type="InterPro" id="IPR020449">
    <property type="entry name" value="Tscrpt_reg_AraC-type_HTH"/>
</dbReference>
<dbReference type="PANTHER" id="PTHR20858:SF17">
    <property type="entry name" value="HYDROXYMETHYLPYRIMIDINE_PHOSPHOMETHYLPYRIMIDINE KINASE THI20-RELATED"/>
    <property type="match status" value="1"/>
</dbReference>
<evidence type="ECO:0000256" key="2">
    <source>
        <dbReference type="ARBA" id="ARBA00012135"/>
    </source>
</evidence>
<dbReference type="Pfam" id="PF08543">
    <property type="entry name" value="Phos_pyr_kin"/>
    <property type="match status" value="1"/>
</dbReference>
<dbReference type="GO" id="GO:0043565">
    <property type="term" value="F:sequence-specific DNA binding"/>
    <property type="evidence" value="ECO:0007669"/>
    <property type="project" value="InterPro"/>
</dbReference>
<dbReference type="Gene3D" id="3.40.1190.20">
    <property type="match status" value="1"/>
</dbReference>
<dbReference type="AlphaFoldDB" id="A0AAW4NIF5"/>
<keyword evidence="5" id="KW-0804">Transcription</keyword>
<evidence type="ECO:0000256" key="3">
    <source>
        <dbReference type="ARBA" id="ARBA00023015"/>
    </source>
</evidence>
<evidence type="ECO:0000256" key="1">
    <source>
        <dbReference type="ARBA" id="ARBA00004948"/>
    </source>
</evidence>
<dbReference type="InterPro" id="IPR004399">
    <property type="entry name" value="HMP/HMP-P_kinase_dom"/>
</dbReference>
<protein>
    <recommendedName>
        <fullName evidence="2">hydroxymethylpyrimidine kinase</fullName>
        <ecNumber evidence="2">2.7.1.49</ecNumber>
    </recommendedName>
</protein>
<dbReference type="RefSeq" id="WP_007133902.1">
    <property type="nucleotide sequence ID" value="NZ_CABKPN010000001.1"/>
</dbReference>
<dbReference type="PANTHER" id="PTHR20858">
    <property type="entry name" value="PHOSPHOMETHYLPYRIMIDINE KINASE"/>
    <property type="match status" value="1"/>
</dbReference>
<dbReference type="EMBL" id="JAHXRF010000001">
    <property type="protein sequence ID" value="MBW4864626.1"/>
    <property type="molecule type" value="Genomic_DNA"/>
</dbReference>
<dbReference type="Gene3D" id="1.10.10.60">
    <property type="entry name" value="Homeodomain-like"/>
    <property type="match status" value="1"/>
</dbReference>
<evidence type="ECO:0000256" key="5">
    <source>
        <dbReference type="ARBA" id="ARBA00023163"/>
    </source>
</evidence>
<dbReference type="SUPFAM" id="SSF46689">
    <property type="entry name" value="Homeodomain-like"/>
    <property type="match status" value="1"/>
</dbReference>
<dbReference type="EC" id="2.7.1.49" evidence="2"/>
<dbReference type="Pfam" id="PF12833">
    <property type="entry name" value="HTH_18"/>
    <property type="match status" value="1"/>
</dbReference>
<dbReference type="Proteomes" id="UP001196873">
    <property type="component" value="Unassembled WGS sequence"/>
</dbReference>
<proteinExistence type="predicted"/>